<reference evidence="1 2" key="1">
    <citation type="journal article" date="2024" name="G3 (Bethesda)">
        <title>Genome assembly of Hibiscus sabdariffa L. provides insights into metabolisms of medicinal natural products.</title>
        <authorList>
            <person name="Kim T."/>
        </authorList>
    </citation>
    <scope>NUCLEOTIDE SEQUENCE [LARGE SCALE GENOMIC DNA]</scope>
    <source>
        <strain evidence="1">TK-2024</strain>
        <tissue evidence="1">Old leaves</tissue>
    </source>
</reference>
<accession>A0ABR2UCN2</accession>
<gene>
    <name evidence="1" type="ORF">V6N11_053200</name>
</gene>
<keyword evidence="2" id="KW-1185">Reference proteome</keyword>
<protein>
    <submittedName>
        <fullName evidence="1">Uncharacterized protein</fullName>
    </submittedName>
</protein>
<sequence>MNEGFSEFTNGGSLYLRIWREATIAIGTVQLSLLSSVGTSESYCGGLSWNLSRRYLRASELARAGRYDY</sequence>
<evidence type="ECO:0000313" key="1">
    <source>
        <dbReference type="EMBL" id="KAK9047354.1"/>
    </source>
</evidence>
<organism evidence="1 2">
    <name type="scientific">Hibiscus sabdariffa</name>
    <name type="common">roselle</name>
    <dbReference type="NCBI Taxonomy" id="183260"/>
    <lineage>
        <taxon>Eukaryota</taxon>
        <taxon>Viridiplantae</taxon>
        <taxon>Streptophyta</taxon>
        <taxon>Embryophyta</taxon>
        <taxon>Tracheophyta</taxon>
        <taxon>Spermatophyta</taxon>
        <taxon>Magnoliopsida</taxon>
        <taxon>eudicotyledons</taxon>
        <taxon>Gunneridae</taxon>
        <taxon>Pentapetalae</taxon>
        <taxon>rosids</taxon>
        <taxon>malvids</taxon>
        <taxon>Malvales</taxon>
        <taxon>Malvaceae</taxon>
        <taxon>Malvoideae</taxon>
        <taxon>Hibiscus</taxon>
    </lineage>
</organism>
<name>A0ABR2UCN2_9ROSI</name>
<dbReference type="Proteomes" id="UP001396334">
    <property type="component" value="Unassembled WGS sequence"/>
</dbReference>
<evidence type="ECO:0000313" key="2">
    <source>
        <dbReference type="Proteomes" id="UP001396334"/>
    </source>
</evidence>
<comment type="caution">
    <text evidence="1">The sequence shown here is derived from an EMBL/GenBank/DDBJ whole genome shotgun (WGS) entry which is preliminary data.</text>
</comment>
<proteinExistence type="predicted"/>
<dbReference type="EMBL" id="JBBPBN010000001">
    <property type="protein sequence ID" value="KAK9047354.1"/>
    <property type="molecule type" value="Genomic_DNA"/>
</dbReference>